<proteinExistence type="predicted"/>
<evidence type="ECO:0000313" key="2">
    <source>
        <dbReference type="Proteomes" id="UP000233837"/>
    </source>
</evidence>
<dbReference type="EMBL" id="KZ501937">
    <property type="protein sequence ID" value="PKU86607.1"/>
    <property type="molecule type" value="Genomic_DNA"/>
</dbReference>
<accession>A0A2I0XFB6</accession>
<organism evidence="1 2">
    <name type="scientific">Dendrobium catenatum</name>
    <dbReference type="NCBI Taxonomy" id="906689"/>
    <lineage>
        <taxon>Eukaryota</taxon>
        <taxon>Viridiplantae</taxon>
        <taxon>Streptophyta</taxon>
        <taxon>Embryophyta</taxon>
        <taxon>Tracheophyta</taxon>
        <taxon>Spermatophyta</taxon>
        <taxon>Magnoliopsida</taxon>
        <taxon>Liliopsida</taxon>
        <taxon>Asparagales</taxon>
        <taxon>Orchidaceae</taxon>
        <taxon>Epidendroideae</taxon>
        <taxon>Malaxideae</taxon>
        <taxon>Dendrobiinae</taxon>
        <taxon>Dendrobium</taxon>
    </lineage>
</organism>
<dbReference type="AlphaFoldDB" id="A0A2I0XFB6"/>
<sequence length="60" mass="6507">MDLDRANETFEAIAEKIGLTLDIHSYNALTCAFGKVKKLAEMKPPGQPTFHSNTAVPSST</sequence>
<dbReference type="PANTHER" id="PTHR47205">
    <property type="entry name" value="OS07G0599000 PROTEIN"/>
    <property type="match status" value="1"/>
</dbReference>
<reference evidence="1 2" key="2">
    <citation type="journal article" date="2017" name="Nature">
        <title>The Apostasia genome and the evolution of orchids.</title>
        <authorList>
            <person name="Zhang G.Q."/>
            <person name="Liu K.W."/>
            <person name="Li Z."/>
            <person name="Lohaus R."/>
            <person name="Hsiao Y.Y."/>
            <person name="Niu S.C."/>
            <person name="Wang J.Y."/>
            <person name="Lin Y.C."/>
            <person name="Xu Q."/>
            <person name="Chen L.J."/>
            <person name="Yoshida K."/>
            <person name="Fujiwara S."/>
            <person name="Wang Z.W."/>
            <person name="Zhang Y.Q."/>
            <person name="Mitsuda N."/>
            <person name="Wang M."/>
            <person name="Liu G.H."/>
            <person name="Pecoraro L."/>
            <person name="Huang H.X."/>
            <person name="Xiao X.J."/>
            <person name="Lin M."/>
            <person name="Wu X.Y."/>
            <person name="Wu W.L."/>
            <person name="Chen Y.Y."/>
            <person name="Chang S.B."/>
            <person name="Sakamoto S."/>
            <person name="Ohme-Takagi M."/>
            <person name="Yagi M."/>
            <person name="Zeng S.J."/>
            <person name="Shen C.Y."/>
            <person name="Yeh C.M."/>
            <person name="Luo Y.B."/>
            <person name="Tsai W.C."/>
            <person name="Van de Peer Y."/>
            <person name="Liu Z.J."/>
        </authorList>
    </citation>
    <scope>NUCLEOTIDE SEQUENCE [LARGE SCALE GENOMIC DNA]</scope>
    <source>
        <tissue evidence="1">The whole plant</tissue>
    </source>
</reference>
<dbReference type="PANTHER" id="PTHR47205:SF1">
    <property type="entry name" value="OS07G0599000 PROTEIN"/>
    <property type="match status" value="1"/>
</dbReference>
<keyword evidence="2" id="KW-1185">Reference proteome</keyword>
<reference evidence="1 2" key="1">
    <citation type="journal article" date="2016" name="Sci. Rep.">
        <title>The Dendrobium catenatum Lindl. genome sequence provides insights into polysaccharide synthase, floral development and adaptive evolution.</title>
        <authorList>
            <person name="Zhang G.Q."/>
            <person name="Xu Q."/>
            <person name="Bian C."/>
            <person name="Tsai W.C."/>
            <person name="Yeh C.M."/>
            <person name="Liu K.W."/>
            <person name="Yoshida K."/>
            <person name="Zhang L.S."/>
            <person name="Chang S.B."/>
            <person name="Chen F."/>
            <person name="Shi Y."/>
            <person name="Su Y.Y."/>
            <person name="Zhang Y.Q."/>
            <person name="Chen L.J."/>
            <person name="Yin Y."/>
            <person name="Lin M."/>
            <person name="Huang H."/>
            <person name="Deng H."/>
            <person name="Wang Z.W."/>
            <person name="Zhu S.L."/>
            <person name="Zhao X."/>
            <person name="Deng C."/>
            <person name="Niu S.C."/>
            <person name="Huang J."/>
            <person name="Wang M."/>
            <person name="Liu G.H."/>
            <person name="Yang H.J."/>
            <person name="Xiao X.J."/>
            <person name="Hsiao Y.Y."/>
            <person name="Wu W.L."/>
            <person name="Chen Y.Y."/>
            <person name="Mitsuda N."/>
            <person name="Ohme-Takagi M."/>
            <person name="Luo Y.B."/>
            <person name="Van de Peer Y."/>
            <person name="Liu Z.J."/>
        </authorList>
    </citation>
    <scope>NUCLEOTIDE SEQUENCE [LARGE SCALE GENOMIC DNA]</scope>
    <source>
        <tissue evidence="1">The whole plant</tissue>
    </source>
</reference>
<dbReference type="Proteomes" id="UP000233837">
    <property type="component" value="Unassembled WGS sequence"/>
</dbReference>
<name>A0A2I0XFB6_9ASPA</name>
<dbReference type="STRING" id="906689.A0A2I0XFB6"/>
<evidence type="ECO:0000313" key="1">
    <source>
        <dbReference type="EMBL" id="PKU86607.1"/>
    </source>
</evidence>
<protein>
    <submittedName>
        <fullName evidence="1">Pentatricopeptide repeat-containing protein</fullName>
    </submittedName>
</protein>
<gene>
    <name evidence="1" type="ORF">MA16_Dca023813</name>
</gene>
<dbReference type="InterPro" id="IPR044605">
    <property type="entry name" value="At1g26460-like"/>
</dbReference>